<keyword evidence="1" id="KW-0614">Plasmid</keyword>
<name>A0A1B2ESQ4_9HYPH</name>
<organism evidence="1">
    <name type="scientific">Microvirga ossetica</name>
    <dbReference type="NCBI Taxonomy" id="1882682"/>
    <lineage>
        <taxon>Bacteria</taxon>
        <taxon>Pseudomonadati</taxon>
        <taxon>Pseudomonadota</taxon>
        <taxon>Alphaproteobacteria</taxon>
        <taxon>Hyphomicrobiales</taxon>
        <taxon>Methylobacteriaceae</taxon>
        <taxon>Microvirga</taxon>
    </lineage>
</organism>
<evidence type="ECO:0000313" key="1">
    <source>
        <dbReference type="EMBL" id="ANY82989.1"/>
    </source>
</evidence>
<dbReference type="EMBL" id="CP016617">
    <property type="protein sequence ID" value="ANY82989.1"/>
    <property type="molecule type" value="Genomic_DNA"/>
</dbReference>
<accession>A0A1B2ESQ4</accession>
<dbReference type="KEGG" id="moc:BB934_32760"/>
<geneLocation type="plasmid" evidence="1">
    <name>unnamed1</name>
</geneLocation>
<proteinExistence type="predicted"/>
<reference evidence="1" key="1">
    <citation type="submission" date="2016-07" db="EMBL/GenBank/DDBJ databases">
        <title>Microvirga ossetica sp. nov. a new species of rhizobia isolated from root nodules of the legume species Vicia alpestris Steven originated from North Ossetia region in the Caucasus.</title>
        <authorList>
            <person name="Safronova V.I."/>
            <person name="Kuznetsova I.G."/>
            <person name="Sazanova A.L."/>
            <person name="Belimov A."/>
            <person name="Andronov E."/>
            <person name="Osledkin Y.S."/>
            <person name="Onishchuk O.P."/>
            <person name="Kurchak O.N."/>
            <person name="Shaposhnikov A.I."/>
            <person name="Willems A."/>
            <person name="Tikhonovich I.A."/>
        </authorList>
    </citation>
    <scope>NUCLEOTIDE SEQUENCE [LARGE SCALE GENOMIC DNA]</scope>
    <source>
        <strain evidence="1">V5/3M</strain>
        <plasmid evidence="1">unnamed1</plasmid>
    </source>
</reference>
<gene>
    <name evidence="1" type="ORF">BB934_32760</name>
</gene>
<sequence>MARLSPCLSPYAVVLPALLTSAPAIQRIVVNQTLTPPGCSHLIPSLRLLLFGGRCLPATTIPKLWFLRHGLHGLVSIRDVKAAVEIRGYQKLEEARSRYG</sequence>
<protein>
    <submittedName>
        <fullName evidence="1">Uncharacterized protein</fullName>
    </submittedName>
</protein>
<dbReference type="AlphaFoldDB" id="A0A1B2ESQ4"/>